<protein>
    <submittedName>
        <fullName evidence="1">Uncharacterized protein</fullName>
    </submittedName>
</protein>
<organism evidence="1 2">
    <name type="scientific">Neorhizobium galegae bv. officinalis bv. officinalis str. HAMBI 1141</name>
    <dbReference type="NCBI Taxonomy" id="1028801"/>
    <lineage>
        <taxon>Bacteria</taxon>
        <taxon>Pseudomonadati</taxon>
        <taxon>Pseudomonadota</taxon>
        <taxon>Alphaproteobacteria</taxon>
        <taxon>Hyphomicrobiales</taxon>
        <taxon>Rhizobiaceae</taxon>
        <taxon>Rhizobium/Agrobacterium group</taxon>
        <taxon>Neorhizobium</taxon>
    </lineage>
</organism>
<dbReference type="eggNOG" id="ENOG5033BQ2">
    <property type="taxonomic scope" value="Bacteria"/>
</dbReference>
<geneLocation type="plasmid" evidence="2">
    <name>II</name>
</geneLocation>
<dbReference type="AlphaFoldDB" id="A0A068TH48"/>
<dbReference type="HOGENOM" id="CLU_1286499_0_0_5"/>
<proteinExistence type="predicted"/>
<dbReference type="EMBL" id="HG938356">
    <property type="protein sequence ID" value="CDN57361.1"/>
    <property type="molecule type" value="Genomic_DNA"/>
</dbReference>
<gene>
    <name evidence="1" type="ORF">RG1141_PA05260</name>
</gene>
<dbReference type="Proteomes" id="UP000028186">
    <property type="component" value="Plasmid pHAMBI1141a"/>
</dbReference>
<keyword evidence="1" id="KW-0614">Plasmid</keyword>
<sequence length="215" mass="23404">MACFGDRSATLDTTCRTFLAAAAASIAATPAVGKSARGGDGTDHVDPVVSLWRDWLAAHRLCSEACRRQQKLETEMLRQLGSFPRVKIGFSEGDGFMWAYTTEEIDRLLPNPDQAETRRAARAELAARRADWNTVDAWIGYSSAKKAEAEIAEVEDALAKELWNTSSRSVAGIAAKLHCVLETEDPGSGLEEAPWPELRTILSDLMQICGSLHPG</sequence>
<dbReference type="PATRIC" id="fig|1028801.3.peg.5124"/>
<accession>A0A068TH48</accession>
<dbReference type="KEGG" id="ngl:RG1141_PA05260"/>
<evidence type="ECO:0000313" key="1">
    <source>
        <dbReference type="EMBL" id="CDN57361.1"/>
    </source>
</evidence>
<evidence type="ECO:0000313" key="2">
    <source>
        <dbReference type="Proteomes" id="UP000028186"/>
    </source>
</evidence>
<reference evidence="2" key="1">
    <citation type="journal article" date="2014" name="BMC Genomics">
        <title>Genome sequencing of two Neorhizobium galegae strains reveals a noeT gene responsible for the unusual acetylation of the nodulation factors.</title>
        <authorList>
            <person name="Osterman J."/>
            <person name="Marsh J."/>
            <person name="Laine P.K."/>
            <person name="Zeng Z."/>
            <person name="Alatalo E."/>
            <person name="Sullivan J.T."/>
            <person name="Young J.P."/>
            <person name="Thomas-Oates J."/>
            <person name="Paulin L."/>
            <person name="Lindstrom K."/>
        </authorList>
    </citation>
    <scope>NUCLEOTIDE SEQUENCE [LARGE SCALE GENOMIC DNA]</scope>
    <source>
        <strain evidence="2">HAMBI 1141</strain>
        <plasmid evidence="2">II</plasmid>
    </source>
</reference>
<name>A0A068TH48_NEOGA</name>